<feature type="binding site" evidence="9">
    <location>
        <position position="14"/>
    </location>
    <ligand>
        <name>UTP</name>
        <dbReference type="ChEBI" id="CHEBI:46398"/>
    </ligand>
</feature>
<feature type="binding site" evidence="9">
    <location>
        <position position="225"/>
    </location>
    <ligand>
        <name>CTP</name>
        <dbReference type="ChEBI" id="CHEBI:37563"/>
        <note>allosteric inhibitor</note>
    </ligand>
</feature>
<comment type="miscellaneous">
    <text evidence="9">CTPSs have evolved a hybrid strategy for distinguishing between UTP and CTP. The overlapping regions of the product feedback inhibitory and substrate sites recognize a common feature in both compounds, the triphosphate moiety. To differentiate isosteric substrate and product pyrimidine rings, an additional pocket far from the expected kinase/ligase catalytic site, specifically recognizes the cytosine and ribose portions of the product inhibitor.</text>
</comment>
<feature type="binding site" evidence="9">
    <location>
        <position position="55"/>
    </location>
    <ligand>
        <name>L-glutamine</name>
        <dbReference type="ChEBI" id="CHEBI:58359"/>
    </ligand>
</feature>
<feature type="active site" evidence="9">
    <location>
        <position position="509"/>
    </location>
</feature>
<keyword evidence="13" id="KW-1185">Reference proteome</keyword>
<evidence type="ECO:0000313" key="13">
    <source>
        <dbReference type="Proteomes" id="UP001476807"/>
    </source>
</evidence>
<dbReference type="Pfam" id="PF00117">
    <property type="entry name" value="GATase"/>
    <property type="match status" value="1"/>
</dbReference>
<dbReference type="NCBIfam" id="TIGR00337">
    <property type="entry name" value="PyrG"/>
    <property type="match status" value="1"/>
</dbReference>
<dbReference type="InterPro" id="IPR017926">
    <property type="entry name" value="GATASE"/>
</dbReference>
<evidence type="ECO:0000256" key="9">
    <source>
        <dbReference type="HAMAP-Rule" id="MF_01227"/>
    </source>
</evidence>
<keyword evidence="9" id="KW-0460">Magnesium</keyword>
<dbReference type="InterPro" id="IPR027417">
    <property type="entry name" value="P-loop_NTPase"/>
</dbReference>
<dbReference type="PANTHER" id="PTHR11550:SF0">
    <property type="entry name" value="CTP SYNTHASE-RELATED"/>
    <property type="match status" value="1"/>
</dbReference>
<comment type="subunit">
    <text evidence="9">Homotetramer.</text>
</comment>
<dbReference type="RefSeq" id="WP_350411160.1">
    <property type="nucleotide sequence ID" value="NZ_JBEOKT010000003.1"/>
</dbReference>
<feature type="binding site" evidence="9">
    <location>
        <position position="14"/>
    </location>
    <ligand>
        <name>CTP</name>
        <dbReference type="ChEBI" id="CHEBI:37563"/>
        <note>allosteric inhibitor</note>
    </ligand>
</feature>
<dbReference type="InterPro" id="IPR004468">
    <property type="entry name" value="CTP_synthase"/>
</dbReference>
<evidence type="ECO:0000256" key="1">
    <source>
        <dbReference type="ARBA" id="ARBA00005171"/>
    </source>
</evidence>
<dbReference type="EC" id="6.3.4.2" evidence="9"/>
<dbReference type="EMBL" id="JBEOKT010000003">
    <property type="protein sequence ID" value="MER2996825.1"/>
    <property type="molecule type" value="Genomic_DNA"/>
</dbReference>
<comment type="catalytic activity">
    <reaction evidence="9">
        <text>L-glutamine + H2O = L-glutamate + NH4(+)</text>
        <dbReference type="Rhea" id="RHEA:15889"/>
        <dbReference type="ChEBI" id="CHEBI:15377"/>
        <dbReference type="ChEBI" id="CHEBI:28938"/>
        <dbReference type="ChEBI" id="CHEBI:29985"/>
        <dbReference type="ChEBI" id="CHEBI:58359"/>
    </reaction>
</comment>
<feature type="region of interest" description="Amidoligase domain" evidence="9">
    <location>
        <begin position="1"/>
        <end position="268"/>
    </location>
</feature>
<evidence type="ECO:0000256" key="7">
    <source>
        <dbReference type="ARBA" id="ARBA00022975"/>
    </source>
</evidence>
<evidence type="ECO:0000256" key="5">
    <source>
        <dbReference type="ARBA" id="ARBA00022840"/>
    </source>
</evidence>
<dbReference type="InterPro" id="IPR029062">
    <property type="entry name" value="Class_I_gatase-like"/>
</dbReference>
<evidence type="ECO:0000256" key="4">
    <source>
        <dbReference type="ARBA" id="ARBA00022741"/>
    </source>
</evidence>
<feature type="active site" description="Nucleophile; for glutamine hydrolysis" evidence="9">
    <location>
        <position position="383"/>
    </location>
</feature>
<dbReference type="Proteomes" id="UP001476807">
    <property type="component" value="Unassembled WGS sequence"/>
</dbReference>
<keyword evidence="9" id="KW-0479">Metal-binding</keyword>
<feature type="binding site" evidence="9">
    <location>
        <begin position="384"/>
        <end position="387"/>
    </location>
    <ligand>
        <name>L-glutamine</name>
        <dbReference type="ChEBI" id="CHEBI:58359"/>
    </ligand>
</feature>
<evidence type="ECO:0000256" key="8">
    <source>
        <dbReference type="ARBA" id="ARBA00047781"/>
    </source>
</evidence>
<keyword evidence="7 9" id="KW-0665">Pyrimidine biosynthesis</keyword>
<comment type="catalytic activity">
    <reaction evidence="9">
        <text>UTP + NH4(+) + ATP = CTP + ADP + phosphate + 2 H(+)</text>
        <dbReference type="Rhea" id="RHEA:16597"/>
        <dbReference type="ChEBI" id="CHEBI:15378"/>
        <dbReference type="ChEBI" id="CHEBI:28938"/>
        <dbReference type="ChEBI" id="CHEBI:30616"/>
        <dbReference type="ChEBI" id="CHEBI:37563"/>
        <dbReference type="ChEBI" id="CHEBI:43474"/>
        <dbReference type="ChEBI" id="CHEBI:46398"/>
        <dbReference type="ChEBI" id="CHEBI:456216"/>
    </reaction>
</comment>
<evidence type="ECO:0000259" key="11">
    <source>
        <dbReference type="Pfam" id="PF06418"/>
    </source>
</evidence>
<comment type="function">
    <text evidence="9">Catalyzes the ATP-dependent amination of UTP to CTP with either L-glutamine or ammonia as the source of nitrogen. Regulates intracellular CTP levels through interactions with the four ribonucleotide triphosphates.</text>
</comment>
<reference evidence="12 13" key="1">
    <citation type="submission" date="2024-06" db="EMBL/GenBank/DDBJ databases">
        <title>Pontibacter populi HYL7-15.</title>
        <authorList>
            <person name="Kim M.K."/>
        </authorList>
    </citation>
    <scope>NUCLEOTIDE SEQUENCE [LARGE SCALE GENOMIC DNA]</scope>
    <source>
        <strain evidence="12 13">HYL7-15</strain>
    </source>
</reference>
<keyword evidence="5 9" id="KW-0067">ATP-binding</keyword>
<feature type="domain" description="CTP synthase N-terminal" evidence="11">
    <location>
        <begin position="4"/>
        <end position="268"/>
    </location>
</feature>
<feature type="binding site" evidence="9">
    <location>
        <position position="72"/>
    </location>
    <ligand>
        <name>ATP</name>
        <dbReference type="ChEBI" id="CHEBI:30616"/>
    </ligand>
</feature>
<gene>
    <name evidence="9" type="primary">pyrG</name>
    <name evidence="12" type="ORF">ABS362_04665</name>
</gene>
<dbReference type="Gene3D" id="3.40.50.880">
    <property type="match status" value="1"/>
</dbReference>
<comment type="caution">
    <text evidence="12">The sequence shown here is derived from an EMBL/GenBank/DDBJ whole genome shotgun (WGS) entry which is preliminary data.</text>
</comment>
<feature type="binding site" evidence="9">
    <location>
        <position position="72"/>
    </location>
    <ligand>
        <name>Mg(2+)</name>
        <dbReference type="ChEBI" id="CHEBI:18420"/>
    </ligand>
</feature>
<evidence type="ECO:0000256" key="3">
    <source>
        <dbReference type="ARBA" id="ARBA00022598"/>
    </source>
</evidence>
<comment type="pathway">
    <text evidence="1 9">Pyrimidine metabolism; CTP biosynthesis via de novo pathway; CTP from UDP: step 2/2.</text>
</comment>
<dbReference type="NCBIfam" id="NF003792">
    <property type="entry name" value="PRK05380.1"/>
    <property type="match status" value="1"/>
</dbReference>
<comment type="activity regulation">
    <text evidence="9">Allosterically activated by GTP, when glutamine is the substrate; GTP has no effect on the reaction when ammonia is the substrate. The allosteric effector GTP functions by stabilizing the protein conformation that binds the tetrahedral intermediate(s) formed during glutamine hydrolysis. Inhibited by the product CTP, via allosteric rather than competitive inhibition.</text>
</comment>
<dbReference type="GO" id="GO:0003883">
    <property type="term" value="F:CTP synthase activity"/>
    <property type="evidence" value="ECO:0007669"/>
    <property type="project" value="UniProtKB-EC"/>
</dbReference>
<keyword evidence="6 9" id="KW-0315">Glutamine amidotransferase</keyword>
<feature type="binding site" evidence="9">
    <location>
        <position position="464"/>
    </location>
    <ligand>
        <name>L-glutamine</name>
        <dbReference type="ChEBI" id="CHEBI:58359"/>
    </ligand>
</feature>
<feature type="binding site" evidence="9">
    <location>
        <begin position="189"/>
        <end position="194"/>
    </location>
    <ligand>
        <name>CTP</name>
        <dbReference type="ChEBI" id="CHEBI:37563"/>
        <note>allosteric inhibitor</note>
    </ligand>
</feature>
<feature type="binding site" evidence="9">
    <location>
        <position position="225"/>
    </location>
    <ligand>
        <name>UTP</name>
        <dbReference type="ChEBI" id="CHEBI:46398"/>
    </ligand>
</feature>
<feature type="active site" evidence="9">
    <location>
        <position position="511"/>
    </location>
</feature>
<comment type="catalytic activity">
    <reaction evidence="8 9">
        <text>UTP + L-glutamine + ATP + H2O = CTP + L-glutamate + ADP + phosphate + 2 H(+)</text>
        <dbReference type="Rhea" id="RHEA:26426"/>
        <dbReference type="ChEBI" id="CHEBI:15377"/>
        <dbReference type="ChEBI" id="CHEBI:15378"/>
        <dbReference type="ChEBI" id="CHEBI:29985"/>
        <dbReference type="ChEBI" id="CHEBI:30616"/>
        <dbReference type="ChEBI" id="CHEBI:37563"/>
        <dbReference type="ChEBI" id="CHEBI:43474"/>
        <dbReference type="ChEBI" id="CHEBI:46398"/>
        <dbReference type="ChEBI" id="CHEBI:58359"/>
        <dbReference type="ChEBI" id="CHEBI:456216"/>
        <dbReference type="EC" id="6.3.4.2"/>
    </reaction>
</comment>
<dbReference type="InterPro" id="IPR033828">
    <property type="entry name" value="GATase1_CTP_Synthase"/>
</dbReference>
<evidence type="ECO:0000313" key="12">
    <source>
        <dbReference type="EMBL" id="MER2996825.1"/>
    </source>
</evidence>
<evidence type="ECO:0000256" key="2">
    <source>
        <dbReference type="ARBA" id="ARBA00007533"/>
    </source>
</evidence>
<dbReference type="InterPro" id="IPR017456">
    <property type="entry name" value="CTP_synthase_N"/>
</dbReference>
<feature type="binding site" evidence="9">
    <location>
        <begin position="15"/>
        <end position="20"/>
    </location>
    <ligand>
        <name>ATP</name>
        <dbReference type="ChEBI" id="CHEBI:30616"/>
    </ligand>
</feature>
<sequence>MATKYIFVTGGVTSSLGKGIISASLAKLLQARGFSVTIQKFDPYINIDPGTLNPYEHGECYVTEDGAETDLDLGHYERFLNVPTSQANNVTTGRIYYNVIMQEREGAYLGKTVQVIPHITDEIKRRMLLLGETGEYDIVITEIGGCVGDIESLPFVEAVRQLRWELGVNETCVIHLTLVPYLKAAGELKTKPTQHSVRDLSEAGVQPDILVCRSEYPIPMDLRKKIALFCNVKQNSVIESLDAETIYDVPLLMRKEKLDERVISKLKLAQKGEPELEGWKEFLGRLKNPTAEVKIGLVGKYVELPDAYKSIVEAFIHAGAANECKVNLKWFQSENITPDNVATALQGLDGILVAPGFGERGFKGKMEAIRFARETKIPFFGICLGMQCAAVEFARNVLGMEGANSTEMDAETPYPIIDLMEGQKEITQKGGTMRLGAYACELKKGSKAYSIYGKAKISERHRHRYEFNNQYLQAFEEAGMMATGTNPETGLVEIIELQNHPWFVAAQYHPELKSTVLNPHPLFTKFVKAAMNYTQTK</sequence>
<name>A0ABV1RR40_9BACT</name>
<feature type="binding site" evidence="9">
    <location>
        <position position="142"/>
    </location>
    <ligand>
        <name>Mg(2+)</name>
        <dbReference type="ChEBI" id="CHEBI:18420"/>
    </ligand>
</feature>
<proteinExistence type="inferred from homology"/>
<dbReference type="PROSITE" id="PS51273">
    <property type="entry name" value="GATASE_TYPE_1"/>
    <property type="match status" value="1"/>
</dbReference>
<dbReference type="PANTHER" id="PTHR11550">
    <property type="entry name" value="CTP SYNTHASE"/>
    <property type="match status" value="1"/>
</dbReference>
<dbReference type="Gene3D" id="3.40.50.300">
    <property type="entry name" value="P-loop containing nucleotide triphosphate hydrolases"/>
    <property type="match status" value="1"/>
</dbReference>
<keyword evidence="4 9" id="KW-0547">Nucleotide-binding</keyword>
<organism evidence="12 13">
    <name type="scientific">Pontibacter populi</name>
    <dbReference type="NCBI Taxonomy" id="890055"/>
    <lineage>
        <taxon>Bacteria</taxon>
        <taxon>Pseudomonadati</taxon>
        <taxon>Bacteroidota</taxon>
        <taxon>Cytophagia</taxon>
        <taxon>Cytophagales</taxon>
        <taxon>Hymenobacteraceae</taxon>
        <taxon>Pontibacter</taxon>
    </lineage>
</organism>
<accession>A0ABV1RR40</accession>
<dbReference type="Pfam" id="PF06418">
    <property type="entry name" value="CTP_synth_N"/>
    <property type="match status" value="1"/>
</dbReference>
<feature type="binding site" evidence="9">
    <location>
        <begin position="149"/>
        <end position="151"/>
    </location>
    <ligand>
        <name>CTP</name>
        <dbReference type="ChEBI" id="CHEBI:37563"/>
        <note>allosteric inhibitor</note>
    </ligand>
</feature>
<dbReference type="CDD" id="cd01746">
    <property type="entry name" value="GATase1_CTP_Synthase"/>
    <property type="match status" value="1"/>
</dbReference>
<dbReference type="SUPFAM" id="SSF52317">
    <property type="entry name" value="Class I glutamine amidotransferase-like"/>
    <property type="match status" value="1"/>
</dbReference>
<evidence type="ECO:0000259" key="10">
    <source>
        <dbReference type="Pfam" id="PF00117"/>
    </source>
</evidence>
<evidence type="ECO:0000256" key="6">
    <source>
        <dbReference type="ARBA" id="ARBA00022962"/>
    </source>
</evidence>
<feature type="binding site" evidence="9">
    <location>
        <position position="243"/>
    </location>
    <ligand>
        <name>ATP</name>
        <dbReference type="ChEBI" id="CHEBI:30616"/>
    </ligand>
</feature>
<dbReference type="CDD" id="cd03113">
    <property type="entry name" value="CTPS_N"/>
    <property type="match status" value="1"/>
</dbReference>
<protein>
    <recommendedName>
        <fullName evidence="9">CTP synthase</fullName>
        <ecNumber evidence="9">6.3.4.2</ecNumber>
    </recommendedName>
    <alternativeName>
        <fullName evidence="9">Cytidine 5'-triphosphate synthase</fullName>
    </alternativeName>
    <alternativeName>
        <fullName evidence="9">Cytidine triphosphate synthetase</fullName>
        <shortName evidence="9">CTP synthetase</shortName>
        <shortName evidence="9">CTPS</shortName>
    </alternativeName>
    <alternativeName>
        <fullName evidence="9">UTP--ammonia ligase</fullName>
    </alternativeName>
</protein>
<dbReference type="SUPFAM" id="SSF52540">
    <property type="entry name" value="P-loop containing nucleoside triphosphate hydrolases"/>
    <property type="match status" value="1"/>
</dbReference>
<comment type="caution">
    <text evidence="9">Lacks conserved residue(s) required for the propagation of feature annotation.</text>
</comment>
<dbReference type="HAMAP" id="MF_01227">
    <property type="entry name" value="PyrG"/>
    <property type="match status" value="1"/>
</dbReference>
<feature type="binding site" evidence="9">
    <location>
        <begin position="189"/>
        <end position="194"/>
    </location>
    <ligand>
        <name>UTP</name>
        <dbReference type="ChEBI" id="CHEBI:46398"/>
    </ligand>
</feature>
<comment type="similarity">
    <text evidence="2 9">Belongs to the CTP synthase family.</text>
</comment>
<feature type="binding site" evidence="9">
    <location>
        <position position="356"/>
    </location>
    <ligand>
        <name>L-glutamine</name>
        <dbReference type="ChEBI" id="CHEBI:58359"/>
    </ligand>
</feature>
<feature type="domain" description="Glutamine amidotransferase" evidence="10">
    <location>
        <begin position="304"/>
        <end position="528"/>
    </location>
</feature>
<feature type="binding site" evidence="9">
    <location>
        <position position="407"/>
    </location>
    <ligand>
        <name>L-glutamine</name>
        <dbReference type="ChEBI" id="CHEBI:58359"/>
    </ligand>
</feature>
<keyword evidence="3 9" id="KW-0436">Ligase</keyword>